<dbReference type="GO" id="GO:0006508">
    <property type="term" value="P:proteolysis"/>
    <property type="evidence" value="ECO:0007669"/>
    <property type="project" value="InterPro"/>
</dbReference>
<comment type="similarity">
    <text evidence="1">Belongs to the peptidase C2 family.</text>
</comment>
<dbReference type="Pfam" id="PF00648">
    <property type="entry name" value="Peptidase_C2"/>
    <property type="match status" value="1"/>
</dbReference>
<evidence type="ECO:0000256" key="1">
    <source>
        <dbReference type="ARBA" id="ARBA00007623"/>
    </source>
</evidence>
<dbReference type="PRINTS" id="PR00704">
    <property type="entry name" value="CALPAIN"/>
</dbReference>
<evidence type="ECO:0000256" key="2">
    <source>
        <dbReference type="PIRSR" id="PIRSR622684-1"/>
    </source>
</evidence>
<dbReference type="PANTHER" id="PTHR10183">
    <property type="entry name" value="CALPAIN"/>
    <property type="match status" value="1"/>
</dbReference>
<organism evidence="7">
    <name type="scientific">Soboliphyme baturini</name>
    <dbReference type="NCBI Taxonomy" id="241478"/>
    <lineage>
        <taxon>Eukaryota</taxon>
        <taxon>Metazoa</taxon>
        <taxon>Ecdysozoa</taxon>
        <taxon>Nematoda</taxon>
        <taxon>Enoplea</taxon>
        <taxon>Dorylaimia</taxon>
        <taxon>Dioctophymatida</taxon>
        <taxon>Dioctophymatoidea</taxon>
        <taxon>Soboliphymatidae</taxon>
        <taxon>Soboliphyme</taxon>
    </lineage>
</organism>
<evidence type="ECO:0000313" key="6">
    <source>
        <dbReference type="Proteomes" id="UP000270296"/>
    </source>
</evidence>
<dbReference type="OrthoDB" id="424753at2759"/>
<proteinExistence type="inferred from homology"/>
<accession>A0A183IPP5</accession>
<comment type="caution">
    <text evidence="3">Lacks conserved residue(s) required for the propagation of feature annotation.</text>
</comment>
<protein>
    <submittedName>
        <fullName evidence="7">Calpain catalytic domain-containing protein</fullName>
    </submittedName>
</protein>
<feature type="domain" description="Calpain catalytic" evidence="4">
    <location>
        <begin position="12"/>
        <end position="142"/>
    </location>
</feature>
<dbReference type="SMART" id="SM00230">
    <property type="entry name" value="CysPc"/>
    <property type="match status" value="1"/>
</dbReference>
<dbReference type="EMBL" id="UZAM01009099">
    <property type="protein sequence ID" value="VDP07686.1"/>
    <property type="molecule type" value="Genomic_DNA"/>
</dbReference>
<dbReference type="SUPFAM" id="SSF54001">
    <property type="entry name" value="Cysteine proteinases"/>
    <property type="match status" value="1"/>
</dbReference>
<feature type="active site" evidence="2">
    <location>
        <position position="58"/>
    </location>
</feature>
<dbReference type="WBParaSite" id="SBAD_0000581401-mRNA-1">
    <property type="protein sequence ID" value="SBAD_0000581401-mRNA-1"/>
    <property type="gene ID" value="SBAD_0000581401"/>
</dbReference>
<name>A0A183IPP5_9BILA</name>
<dbReference type="AlphaFoldDB" id="A0A183IPP5"/>
<dbReference type="PROSITE" id="PS50203">
    <property type="entry name" value="CALPAIN_CAT"/>
    <property type="match status" value="1"/>
</dbReference>
<dbReference type="Proteomes" id="UP000270296">
    <property type="component" value="Unassembled WGS sequence"/>
</dbReference>
<keyword evidence="6" id="KW-1185">Reference proteome</keyword>
<dbReference type="InterPro" id="IPR038765">
    <property type="entry name" value="Papain-like_cys_pep_sf"/>
</dbReference>
<evidence type="ECO:0000313" key="7">
    <source>
        <dbReference type="WBParaSite" id="SBAD_0000581401-mRNA-1"/>
    </source>
</evidence>
<evidence type="ECO:0000259" key="4">
    <source>
        <dbReference type="PROSITE" id="PS50203"/>
    </source>
</evidence>
<reference evidence="5 6" key="2">
    <citation type="submission" date="2018-11" db="EMBL/GenBank/DDBJ databases">
        <authorList>
            <consortium name="Pathogen Informatics"/>
        </authorList>
    </citation>
    <scope>NUCLEOTIDE SEQUENCE [LARGE SCALE GENOMIC DNA]</scope>
</reference>
<sequence>MAKIFCLTKNILWKDPDFPANDQSIYRSKVPKEISKNAKFVENVVERFDVKQGKTSNCWFLAGLTNLTINMDLFTRVVPIDQSFKQNYCGVVRFNFWHYGEWVEICIDDRLPTYKGKLYFLHSSEKNEFWSALLEKAYAKLNDISYYLKCAKKCKDQVLNRSKIRQDPDLPLTFILGGDYLILYREQTSLLNLLQFIG</sequence>
<dbReference type="InterPro" id="IPR022684">
    <property type="entry name" value="Calpain_cysteine_protease"/>
</dbReference>
<dbReference type="InterPro" id="IPR001300">
    <property type="entry name" value="Peptidase_C2_calpain_cat"/>
</dbReference>
<dbReference type="GO" id="GO:0005737">
    <property type="term" value="C:cytoplasm"/>
    <property type="evidence" value="ECO:0007669"/>
    <property type="project" value="TreeGrafter"/>
</dbReference>
<evidence type="ECO:0000313" key="5">
    <source>
        <dbReference type="EMBL" id="VDP07686.1"/>
    </source>
</evidence>
<gene>
    <name evidence="5" type="ORF">SBAD_LOCUS5592</name>
</gene>
<dbReference type="PANTHER" id="PTHR10183:SF433">
    <property type="entry name" value="CALPAIN-A-RELATED"/>
    <property type="match status" value="1"/>
</dbReference>
<dbReference type="GO" id="GO:0004198">
    <property type="term" value="F:calcium-dependent cysteine-type endopeptidase activity"/>
    <property type="evidence" value="ECO:0007669"/>
    <property type="project" value="InterPro"/>
</dbReference>
<evidence type="ECO:0000256" key="3">
    <source>
        <dbReference type="PROSITE-ProRule" id="PRU00239"/>
    </source>
</evidence>
<reference evidence="7" key="1">
    <citation type="submission" date="2016-06" db="UniProtKB">
        <authorList>
            <consortium name="WormBaseParasite"/>
        </authorList>
    </citation>
    <scope>IDENTIFICATION</scope>
</reference>